<dbReference type="PANTHER" id="PTHR31069:SF31">
    <property type="entry name" value="MONODICTYPHENONE CLUSTER TRANSCRIPTION FACTOR-RELATED"/>
    <property type="match status" value="1"/>
</dbReference>
<dbReference type="GO" id="GO:0003677">
    <property type="term" value="F:DNA binding"/>
    <property type="evidence" value="ECO:0007669"/>
    <property type="project" value="UniProtKB-KW"/>
</dbReference>
<keyword evidence="2" id="KW-0805">Transcription regulation</keyword>
<dbReference type="PANTHER" id="PTHR31069">
    <property type="entry name" value="OLEATE-ACTIVATED TRANSCRIPTION FACTOR 1-RELATED"/>
    <property type="match status" value="1"/>
</dbReference>
<proteinExistence type="predicted"/>
<name>A0A5M8PUI6_9LECA</name>
<dbReference type="AlphaFoldDB" id="A0A5M8PUI6"/>
<feature type="domain" description="Zn(2)-C6 fungal-type" evidence="7">
    <location>
        <begin position="33"/>
        <end position="63"/>
    </location>
</feature>
<dbReference type="InterPro" id="IPR050675">
    <property type="entry name" value="OAF3"/>
</dbReference>
<gene>
    <name evidence="8" type="ORF">FRX48_04446</name>
</gene>
<keyword evidence="4" id="KW-0804">Transcription</keyword>
<feature type="region of interest" description="Disordered" evidence="6">
    <location>
        <begin position="1"/>
        <end position="29"/>
    </location>
</feature>
<dbReference type="PRINTS" id="PR00755">
    <property type="entry name" value="AFLATOXINBRP"/>
</dbReference>
<reference evidence="8 9" key="1">
    <citation type="submission" date="2019-09" db="EMBL/GenBank/DDBJ databases">
        <title>The hologenome of the rock-dwelling lichen Lasallia pustulata.</title>
        <authorList>
            <person name="Greshake Tzovaras B."/>
            <person name="Segers F."/>
            <person name="Bicker A."/>
            <person name="Dal Grande F."/>
            <person name="Otte J."/>
            <person name="Hankeln T."/>
            <person name="Schmitt I."/>
            <person name="Ebersberger I."/>
        </authorList>
    </citation>
    <scope>NUCLEOTIDE SEQUENCE [LARGE SCALE GENOMIC DNA]</scope>
    <source>
        <strain evidence="8">A1-1</strain>
    </source>
</reference>
<evidence type="ECO:0000256" key="6">
    <source>
        <dbReference type="SAM" id="MobiDB-lite"/>
    </source>
</evidence>
<accession>A0A5M8PUI6</accession>
<comment type="caution">
    <text evidence="8">The sequence shown here is derived from an EMBL/GenBank/DDBJ whole genome shotgun (WGS) entry which is preliminary data.</text>
</comment>
<dbReference type="GO" id="GO:0008270">
    <property type="term" value="F:zinc ion binding"/>
    <property type="evidence" value="ECO:0007669"/>
    <property type="project" value="InterPro"/>
</dbReference>
<organism evidence="8 9">
    <name type="scientific">Lasallia pustulata</name>
    <dbReference type="NCBI Taxonomy" id="136370"/>
    <lineage>
        <taxon>Eukaryota</taxon>
        <taxon>Fungi</taxon>
        <taxon>Dikarya</taxon>
        <taxon>Ascomycota</taxon>
        <taxon>Pezizomycotina</taxon>
        <taxon>Lecanoromycetes</taxon>
        <taxon>OSLEUM clade</taxon>
        <taxon>Umbilicariomycetidae</taxon>
        <taxon>Umbilicariales</taxon>
        <taxon>Umbilicariaceae</taxon>
        <taxon>Lasallia</taxon>
    </lineage>
</organism>
<evidence type="ECO:0000259" key="7">
    <source>
        <dbReference type="PROSITE" id="PS50048"/>
    </source>
</evidence>
<keyword evidence="3" id="KW-0238">DNA-binding</keyword>
<dbReference type="Pfam" id="PF08493">
    <property type="entry name" value="AflR"/>
    <property type="match status" value="1"/>
</dbReference>
<dbReference type="InterPro" id="IPR001138">
    <property type="entry name" value="Zn2Cys6_DnaBD"/>
</dbReference>
<evidence type="ECO:0000256" key="1">
    <source>
        <dbReference type="ARBA" id="ARBA00022723"/>
    </source>
</evidence>
<evidence type="ECO:0000256" key="2">
    <source>
        <dbReference type="ARBA" id="ARBA00023015"/>
    </source>
</evidence>
<dbReference type="GO" id="GO:0000981">
    <property type="term" value="F:DNA-binding transcription factor activity, RNA polymerase II-specific"/>
    <property type="evidence" value="ECO:0007669"/>
    <property type="project" value="InterPro"/>
</dbReference>
<dbReference type="Pfam" id="PF00172">
    <property type="entry name" value="Zn_clus"/>
    <property type="match status" value="1"/>
</dbReference>
<dbReference type="SMART" id="SM00066">
    <property type="entry name" value="GAL4"/>
    <property type="match status" value="1"/>
</dbReference>
<dbReference type="PROSITE" id="PS00463">
    <property type="entry name" value="ZN2_CY6_FUNGAL_1"/>
    <property type="match status" value="1"/>
</dbReference>
<dbReference type="GO" id="GO:0045122">
    <property type="term" value="P:aflatoxin biosynthetic process"/>
    <property type="evidence" value="ECO:0007669"/>
    <property type="project" value="InterPro"/>
</dbReference>
<dbReference type="GO" id="GO:0005634">
    <property type="term" value="C:nucleus"/>
    <property type="evidence" value="ECO:0007669"/>
    <property type="project" value="InterPro"/>
</dbReference>
<sequence length="460" mass="49785">MAAVHPPRPGLPTPSTSTHGHTTAPDRPRLRHSCHACASSKLKCSQEKPTCFRCAKSGLTCEYVAAKRGGRKPNGRLSSDNRGNDVSNTAINANDNVHLPSQANWFAPSASNPGTDPLRSPGVMHHSPKANVSGSSDMLQDFFGPMDQTLSSTSIDTGTDLDDFFTSPVLFSTEMSDVNIFRTADFFPTGIESSSNGSESLPDAFPVFEDAVSELLARSIPNSTPKISTSPSKEVHNYQEVRATESPSPCSCLVQALGFMKQLFPSSSNACMTWATQGLDKATAISTIQAVIARNEATIEAVSTMLKCSCSQDGYLLAIMSLIIFKVLAWYAAVARKTPSLQGPQACRSRQSSPSEQVLHNPTVVGSYCLDGADSARMAAQLVLSELHRVRRLVDQLSSKLKVQAAKKGRGEGAETPESMDLDNEMTLPLSAVMYDQLDVDLRKRLKALSWEMIDRLRRL</sequence>
<dbReference type="PROSITE" id="PS50048">
    <property type="entry name" value="ZN2_CY6_FUNGAL_2"/>
    <property type="match status" value="1"/>
</dbReference>
<dbReference type="CDD" id="cd00067">
    <property type="entry name" value="GAL4"/>
    <property type="match status" value="1"/>
</dbReference>
<evidence type="ECO:0000256" key="4">
    <source>
        <dbReference type="ARBA" id="ARBA00023163"/>
    </source>
</evidence>
<dbReference type="InterPro" id="IPR036864">
    <property type="entry name" value="Zn2-C6_fun-type_DNA-bd_sf"/>
</dbReference>
<feature type="compositionally biased region" description="Low complexity" evidence="6">
    <location>
        <begin position="13"/>
        <end position="23"/>
    </location>
</feature>
<dbReference type="InterPro" id="IPR013700">
    <property type="entry name" value="AflR"/>
</dbReference>
<keyword evidence="1" id="KW-0479">Metal-binding</keyword>
<dbReference type="Proteomes" id="UP000324767">
    <property type="component" value="Unassembled WGS sequence"/>
</dbReference>
<evidence type="ECO:0000256" key="5">
    <source>
        <dbReference type="ARBA" id="ARBA00023242"/>
    </source>
</evidence>
<feature type="region of interest" description="Disordered" evidence="6">
    <location>
        <begin position="107"/>
        <end position="126"/>
    </location>
</feature>
<dbReference type="EMBL" id="VXIT01000006">
    <property type="protein sequence ID" value="KAA6412294.1"/>
    <property type="molecule type" value="Genomic_DNA"/>
</dbReference>
<keyword evidence="5" id="KW-0539">Nucleus</keyword>
<feature type="region of interest" description="Disordered" evidence="6">
    <location>
        <begin position="69"/>
        <end position="90"/>
    </location>
</feature>
<evidence type="ECO:0000313" key="8">
    <source>
        <dbReference type="EMBL" id="KAA6412294.1"/>
    </source>
</evidence>
<feature type="compositionally biased region" description="Pro residues" evidence="6">
    <location>
        <begin position="1"/>
        <end position="12"/>
    </location>
</feature>
<protein>
    <submittedName>
        <fullName evidence="8">C6 transcription factor</fullName>
    </submittedName>
</protein>
<dbReference type="Gene3D" id="4.10.240.10">
    <property type="entry name" value="Zn(2)-C6 fungal-type DNA-binding domain"/>
    <property type="match status" value="1"/>
</dbReference>
<evidence type="ECO:0000313" key="9">
    <source>
        <dbReference type="Proteomes" id="UP000324767"/>
    </source>
</evidence>
<dbReference type="OrthoDB" id="2328572at2759"/>
<evidence type="ECO:0000256" key="3">
    <source>
        <dbReference type="ARBA" id="ARBA00023125"/>
    </source>
</evidence>
<dbReference type="SUPFAM" id="SSF57701">
    <property type="entry name" value="Zn2/Cys6 DNA-binding domain"/>
    <property type="match status" value="1"/>
</dbReference>
<feature type="compositionally biased region" description="Polar residues" evidence="6">
    <location>
        <begin position="76"/>
        <end position="90"/>
    </location>
</feature>